<reference evidence="3 4" key="1">
    <citation type="submission" date="2013-08" db="EMBL/GenBank/DDBJ databases">
        <authorList>
            <person name="Durkin A.S."/>
            <person name="Haft D.R."/>
            <person name="McCorrison J."/>
            <person name="Torralba M."/>
            <person name="Gillis M."/>
            <person name="Haft D.H."/>
            <person name="Methe B."/>
            <person name="Sutton G."/>
            <person name="Nelson K.E."/>
        </authorList>
    </citation>
    <scope>NUCLEOTIDE SEQUENCE [LARGE SCALE GENOMIC DNA]</scope>
    <source>
        <strain evidence="2 4">ATCC 35536</strain>
        <strain evidence="1 3">VPI DR56BR1116</strain>
    </source>
</reference>
<dbReference type="AlphaFoldDB" id="U2MT47"/>
<dbReference type="Gene3D" id="3.40.1350.10">
    <property type="match status" value="1"/>
</dbReference>
<dbReference type="STRING" id="1125725.HMPREF1325_2020"/>
<sequence length="439" mass="51118">MNMVEVEKLLSEAEKIKKDSLTNIQDLLNISKEYSSQKDEVIKEYDLNLTDKFNIFETISDLYKREKFHSDILYTILNPTTPQIGKIASLIFIDNFVKMLDLDYEFIIDNTVKISKEEYNSVWDGSEEKKGYIDLLITNNHNQAIIVENKLNGAPDQPNQIVRYMKYVQEQKFGKNSKVDMTVVYLTLIPGKKPDIDSYDSVFEDYTKLIRDTKYGDGKVLKYRSAIDRDKNKGSLIKFLRNCLESPELKDVTNSEVMLTKVYLEQYKILLGHLGGDEAMLEYQKKLLEKIYSSEENYKAAKDLVAVFEQDKNDVLGSIITDQLKNLLEPLGFCFESWEYSDWGCYIFTKDISSDYLYAAGLGGQLQLGFGTHNKISKQNQKIYQNILEDIYKVKTETEEDKWVWLDIEPLDDKESLKEFLQFYTSLLPNVKERFLTIK</sequence>
<dbReference type="eggNOG" id="ENOG5030UZN">
    <property type="taxonomic scope" value="Bacteria"/>
</dbReference>
<name>U2MT47_TRESO</name>
<keyword evidence="4" id="KW-1185">Reference proteome</keyword>
<comment type="caution">
    <text evidence="1">The sequence shown here is derived from an EMBL/GenBank/DDBJ whole genome shotgun (WGS) entry which is preliminary data.</text>
</comment>
<organism evidence="1 3">
    <name type="scientific">Treponema socranskii subsp. socranskii VPI DR56BR1116 = ATCC 35536</name>
    <dbReference type="NCBI Taxonomy" id="1125725"/>
    <lineage>
        <taxon>Bacteria</taxon>
        <taxon>Pseudomonadati</taxon>
        <taxon>Spirochaetota</taxon>
        <taxon>Spirochaetia</taxon>
        <taxon>Spirochaetales</taxon>
        <taxon>Treponemataceae</taxon>
        <taxon>Treponema</taxon>
    </lineage>
</organism>
<dbReference type="EMBL" id="AVQI01000012">
    <property type="protein sequence ID" value="ERK04835.1"/>
    <property type="molecule type" value="Genomic_DNA"/>
</dbReference>
<evidence type="ECO:0000313" key="3">
    <source>
        <dbReference type="Proteomes" id="UP000016412"/>
    </source>
</evidence>
<gene>
    <name evidence="2" type="ORF">HMPREF0860_2242</name>
    <name evidence="1" type="ORF">HMPREF1325_2020</name>
</gene>
<dbReference type="Proteomes" id="UP000016646">
    <property type="component" value="Unassembled WGS sequence"/>
</dbReference>
<dbReference type="PATRIC" id="fig|1125725.3.peg.1272"/>
<evidence type="ECO:0000313" key="1">
    <source>
        <dbReference type="EMBL" id="ERF60714.1"/>
    </source>
</evidence>
<accession>U2MT47</accession>
<dbReference type="GO" id="GO:0003676">
    <property type="term" value="F:nucleic acid binding"/>
    <property type="evidence" value="ECO:0007669"/>
    <property type="project" value="InterPro"/>
</dbReference>
<proteinExistence type="predicted"/>
<dbReference type="InterPro" id="IPR011856">
    <property type="entry name" value="tRNA_endonuc-like_dom_sf"/>
</dbReference>
<evidence type="ECO:0000313" key="4">
    <source>
        <dbReference type="Proteomes" id="UP000016646"/>
    </source>
</evidence>
<dbReference type="Pfam" id="PF14281">
    <property type="entry name" value="PDDEXK_4"/>
    <property type="match status" value="1"/>
</dbReference>
<dbReference type="InterPro" id="IPR029470">
    <property type="entry name" value="PDDEXK_4"/>
</dbReference>
<protein>
    <submittedName>
        <fullName evidence="1">PD-(D/E)XK nuclease family protein</fullName>
    </submittedName>
</protein>
<dbReference type="Proteomes" id="UP000016412">
    <property type="component" value="Unassembled WGS sequence"/>
</dbReference>
<dbReference type="EMBL" id="AUZJ01000034">
    <property type="protein sequence ID" value="ERF60714.1"/>
    <property type="molecule type" value="Genomic_DNA"/>
</dbReference>
<evidence type="ECO:0000313" key="2">
    <source>
        <dbReference type="EMBL" id="ERK04835.1"/>
    </source>
</evidence>